<evidence type="ECO:0000259" key="9">
    <source>
        <dbReference type="Pfam" id="PF00218"/>
    </source>
</evidence>
<dbReference type="HAMAP" id="MF_00134_B">
    <property type="entry name" value="IGPS_B"/>
    <property type="match status" value="1"/>
</dbReference>
<evidence type="ECO:0000256" key="6">
    <source>
        <dbReference type="ARBA" id="ARBA00023141"/>
    </source>
</evidence>
<evidence type="ECO:0000256" key="1">
    <source>
        <dbReference type="ARBA" id="ARBA00001633"/>
    </source>
</evidence>
<comment type="similarity">
    <text evidence="8">Belongs to the TrpC family.</text>
</comment>
<dbReference type="EMBL" id="FKIF01000002">
    <property type="protein sequence ID" value="SAI66102.1"/>
    <property type="molecule type" value="Genomic_DNA"/>
</dbReference>
<dbReference type="Gene3D" id="3.20.20.70">
    <property type="entry name" value="Aldolase class I"/>
    <property type="match status" value="1"/>
</dbReference>
<dbReference type="GO" id="GO:0004640">
    <property type="term" value="F:phosphoribosylanthranilate isomerase activity"/>
    <property type="evidence" value="ECO:0007669"/>
    <property type="project" value="TreeGrafter"/>
</dbReference>
<evidence type="ECO:0000313" key="10">
    <source>
        <dbReference type="EMBL" id="SAI66102.1"/>
    </source>
</evidence>
<dbReference type="InterPro" id="IPR045186">
    <property type="entry name" value="Indole-3-glycerol_P_synth"/>
</dbReference>
<dbReference type="InterPro" id="IPR013785">
    <property type="entry name" value="Aldolase_TIM"/>
</dbReference>
<evidence type="ECO:0000256" key="5">
    <source>
        <dbReference type="ARBA" id="ARBA00022822"/>
    </source>
</evidence>
<dbReference type="PANTHER" id="PTHR22854">
    <property type="entry name" value="TRYPTOPHAN BIOSYNTHESIS PROTEIN"/>
    <property type="match status" value="1"/>
</dbReference>
<name>A0A157S6R0_9BORD</name>
<dbReference type="HAMAP" id="MF_00134_A">
    <property type="entry name" value="IGPS_A"/>
    <property type="match status" value="1"/>
</dbReference>
<evidence type="ECO:0000313" key="11">
    <source>
        <dbReference type="Proteomes" id="UP000076848"/>
    </source>
</evidence>
<dbReference type="GO" id="GO:0000162">
    <property type="term" value="P:L-tryptophan biosynthetic process"/>
    <property type="evidence" value="ECO:0007669"/>
    <property type="project" value="UniProtKB-UniRule"/>
</dbReference>
<evidence type="ECO:0000256" key="4">
    <source>
        <dbReference type="ARBA" id="ARBA00022793"/>
    </source>
</evidence>
<dbReference type="PANTHER" id="PTHR22854:SF2">
    <property type="entry name" value="INDOLE-3-GLYCEROL-PHOSPHATE SYNTHASE"/>
    <property type="match status" value="1"/>
</dbReference>
<dbReference type="STRING" id="288768.SAMEA3906486_00779"/>
<dbReference type="OrthoDB" id="9804217at2"/>
<keyword evidence="5 8" id="KW-0822">Tryptophan biosynthesis</keyword>
<dbReference type="NCBIfam" id="NF001377">
    <property type="entry name" value="PRK00278.2-4"/>
    <property type="match status" value="1"/>
</dbReference>
<dbReference type="UniPathway" id="UPA00035">
    <property type="reaction ID" value="UER00043"/>
</dbReference>
<dbReference type="PROSITE" id="PS00614">
    <property type="entry name" value="IGPS"/>
    <property type="match status" value="1"/>
</dbReference>
<comment type="pathway">
    <text evidence="2 8">Amino-acid biosynthesis; L-tryptophan biosynthesis; L-tryptophan from chorismate: step 4/5.</text>
</comment>
<keyword evidence="4 8" id="KW-0210">Decarboxylase</keyword>
<keyword evidence="7 8" id="KW-0456">Lyase</keyword>
<proteinExistence type="inferred from homology"/>
<feature type="domain" description="Indole-3-glycerol phosphate synthase" evidence="9">
    <location>
        <begin position="5"/>
        <end position="259"/>
    </location>
</feature>
<dbReference type="SUPFAM" id="SSF51366">
    <property type="entry name" value="Ribulose-phoshate binding barrel"/>
    <property type="match status" value="1"/>
</dbReference>
<evidence type="ECO:0000256" key="7">
    <source>
        <dbReference type="ARBA" id="ARBA00023239"/>
    </source>
</evidence>
<dbReference type="InterPro" id="IPR011060">
    <property type="entry name" value="RibuloseP-bd_barrel"/>
</dbReference>
<accession>A0A157S6R0</accession>
<dbReference type="EC" id="4.1.1.48" evidence="8"/>
<dbReference type="InterPro" id="IPR001468">
    <property type="entry name" value="Indole-3-GlycerolPSynthase_CS"/>
</dbReference>
<reference evidence="10 11" key="1">
    <citation type="submission" date="2016-04" db="EMBL/GenBank/DDBJ databases">
        <authorList>
            <consortium name="Pathogen Informatics"/>
        </authorList>
    </citation>
    <scope>NUCLEOTIDE SEQUENCE [LARGE SCALE GENOMIC DNA]</scope>
    <source>
        <strain evidence="10 11">H050680373</strain>
    </source>
</reference>
<keyword evidence="11" id="KW-1185">Reference proteome</keyword>
<protein>
    <recommendedName>
        <fullName evidence="8">Indole-3-glycerol phosphate synthase</fullName>
        <shortName evidence="8">IGPS</shortName>
        <ecNumber evidence="8">4.1.1.48</ecNumber>
    </recommendedName>
</protein>
<keyword evidence="3 8" id="KW-0028">Amino-acid biosynthesis</keyword>
<dbReference type="NCBIfam" id="NF001373">
    <property type="entry name" value="PRK00278.1-6"/>
    <property type="match status" value="1"/>
</dbReference>
<dbReference type="RefSeq" id="WP_066123930.1">
    <property type="nucleotide sequence ID" value="NZ_FKIF01000002.1"/>
</dbReference>
<dbReference type="Proteomes" id="UP000076848">
    <property type="component" value="Unassembled WGS sequence"/>
</dbReference>
<sequence length="262" mass="28425">MNDILAKILAVKAEEVAAARQMRSEAELLREAQARQDVRGFAQAIEDKIAQGKAGVIAEIKRASPSKGVLREQFDPSEIAASYATHGAACLSVLTDVQFFQGSHDNLRRARAACALPVLRKDFVIDSYQIVSARAMGADAVLLIVAALSPSQLRDMEAVAMDLGMDVLVEVHDAQELDVALSLKTPLLGINNRNLRTFETSLQNTLDLLPSIPAGRRVVTESGILKPEDVQLMRSHKVDAFLVGEAFMRAPEPGAELARLMN</sequence>
<keyword evidence="6 8" id="KW-0057">Aromatic amino acid biosynthesis</keyword>
<organism evidence="10 11">
    <name type="scientific">Bordetella ansorpii</name>
    <dbReference type="NCBI Taxonomy" id="288768"/>
    <lineage>
        <taxon>Bacteria</taxon>
        <taxon>Pseudomonadati</taxon>
        <taxon>Pseudomonadota</taxon>
        <taxon>Betaproteobacteria</taxon>
        <taxon>Burkholderiales</taxon>
        <taxon>Alcaligenaceae</taxon>
        <taxon>Bordetella</taxon>
    </lineage>
</organism>
<comment type="catalytic activity">
    <reaction evidence="1 8">
        <text>1-(2-carboxyphenylamino)-1-deoxy-D-ribulose 5-phosphate + H(+) = (1S,2R)-1-C-(indol-3-yl)glycerol 3-phosphate + CO2 + H2O</text>
        <dbReference type="Rhea" id="RHEA:23476"/>
        <dbReference type="ChEBI" id="CHEBI:15377"/>
        <dbReference type="ChEBI" id="CHEBI:15378"/>
        <dbReference type="ChEBI" id="CHEBI:16526"/>
        <dbReference type="ChEBI" id="CHEBI:58613"/>
        <dbReference type="ChEBI" id="CHEBI:58866"/>
        <dbReference type="EC" id="4.1.1.48"/>
    </reaction>
</comment>
<dbReference type="CDD" id="cd00331">
    <property type="entry name" value="IGPS"/>
    <property type="match status" value="1"/>
</dbReference>
<evidence type="ECO:0000256" key="8">
    <source>
        <dbReference type="HAMAP-Rule" id="MF_00134"/>
    </source>
</evidence>
<dbReference type="InterPro" id="IPR013798">
    <property type="entry name" value="Indole-3-glycerol_P_synth_dom"/>
</dbReference>
<dbReference type="GO" id="GO:0004425">
    <property type="term" value="F:indole-3-glycerol-phosphate synthase activity"/>
    <property type="evidence" value="ECO:0007669"/>
    <property type="project" value="UniProtKB-UniRule"/>
</dbReference>
<dbReference type="AlphaFoldDB" id="A0A157S6R0"/>
<dbReference type="Pfam" id="PF00218">
    <property type="entry name" value="IGPS"/>
    <property type="match status" value="1"/>
</dbReference>
<dbReference type="FunFam" id="3.20.20.70:FF:000024">
    <property type="entry name" value="Indole-3-glycerol phosphate synthase"/>
    <property type="match status" value="1"/>
</dbReference>
<evidence type="ECO:0000256" key="2">
    <source>
        <dbReference type="ARBA" id="ARBA00004696"/>
    </source>
</evidence>
<gene>
    <name evidence="8 10" type="primary">trpC</name>
    <name evidence="10" type="ORF">SAMEA3906486_00779</name>
</gene>
<evidence type="ECO:0000256" key="3">
    <source>
        <dbReference type="ARBA" id="ARBA00022605"/>
    </source>
</evidence>